<dbReference type="EMBL" id="OZ037952">
    <property type="protein sequence ID" value="CAL1716652.1"/>
    <property type="molecule type" value="Genomic_DNA"/>
</dbReference>
<evidence type="ECO:0000256" key="1">
    <source>
        <dbReference type="SAM" id="Phobius"/>
    </source>
</evidence>
<dbReference type="PANTHER" id="PTHR39218">
    <property type="entry name" value="OXIDOREDUCTASE 14 KDA SUBUNIT, PUTATIVE (AFU_ORTHOLOGUE AFUA_1G12110)-RELATED"/>
    <property type="match status" value="1"/>
</dbReference>
<keyword evidence="3" id="KW-1185">Reference proteome</keyword>
<reference evidence="3" key="1">
    <citation type="submission" date="2024-04" db="EMBL/GenBank/DDBJ databases">
        <authorList>
            <person name="Shaw F."/>
            <person name="Minotto A."/>
        </authorList>
    </citation>
    <scope>NUCLEOTIDE SEQUENCE [LARGE SCALE GENOMIC DNA]</scope>
</reference>
<proteinExistence type="predicted"/>
<feature type="transmembrane region" description="Helical" evidence="1">
    <location>
        <begin position="32"/>
        <end position="51"/>
    </location>
</feature>
<gene>
    <name evidence="2" type="ORF">GFSPODELE1_LOCUS10855</name>
</gene>
<name>A0ABP1EBT9_9APHY</name>
<evidence type="ECO:0000313" key="2">
    <source>
        <dbReference type="EMBL" id="CAL1716652.1"/>
    </source>
</evidence>
<keyword evidence="1" id="KW-0472">Membrane</keyword>
<sequence>MSMLTNIVGFSLFGLLARFGQLGIQKRNLFDNMGGHAISMAVFGYAGYWAYRWDIRAAELLADKRAEIAARRQQRVTERAGES</sequence>
<accession>A0ABP1EBT9</accession>
<protein>
    <submittedName>
        <fullName evidence="2">Uncharacterized protein</fullName>
    </submittedName>
</protein>
<evidence type="ECO:0000313" key="3">
    <source>
        <dbReference type="Proteomes" id="UP001497453"/>
    </source>
</evidence>
<organism evidence="2 3">
    <name type="scientific">Somion occarium</name>
    <dbReference type="NCBI Taxonomy" id="3059160"/>
    <lineage>
        <taxon>Eukaryota</taxon>
        <taxon>Fungi</taxon>
        <taxon>Dikarya</taxon>
        <taxon>Basidiomycota</taxon>
        <taxon>Agaricomycotina</taxon>
        <taxon>Agaricomycetes</taxon>
        <taxon>Polyporales</taxon>
        <taxon>Cerrenaceae</taxon>
        <taxon>Somion</taxon>
    </lineage>
</organism>
<dbReference type="Proteomes" id="UP001497453">
    <property type="component" value="Chromosome 9"/>
</dbReference>
<keyword evidence="1" id="KW-0812">Transmembrane</keyword>
<keyword evidence="1" id="KW-1133">Transmembrane helix</keyword>
<dbReference type="PANTHER" id="PTHR39218:SF1">
    <property type="entry name" value="OXIDOREDUCTASE 14 KDA SUBUNIT, PUTATIVE (AFU_ORTHOLOGUE AFUA_1G12110)-RELATED"/>
    <property type="match status" value="1"/>
</dbReference>